<dbReference type="Gene3D" id="3.30.450.40">
    <property type="match status" value="1"/>
</dbReference>
<dbReference type="AlphaFoldDB" id="A0A431TT71"/>
<organism evidence="6 7">
    <name type="scientific">Variovorax gossypii</name>
    <dbReference type="NCBI Taxonomy" id="1679495"/>
    <lineage>
        <taxon>Bacteria</taxon>
        <taxon>Pseudomonadati</taxon>
        <taxon>Pseudomonadota</taxon>
        <taxon>Betaproteobacteria</taxon>
        <taxon>Burkholderiales</taxon>
        <taxon>Comamonadaceae</taxon>
        <taxon>Variovorax</taxon>
    </lineage>
</organism>
<evidence type="ECO:0000313" key="7">
    <source>
        <dbReference type="Proteomes" id="UP000267418"/>
    </source>
</evidence>
<dbReference type="PANTHER" id="PTHR30136">
    <property type="entry name" value="HELIX-TURN-HELIX TRANSCRIPTIONAL REGULATOR, ICLR FAMILY"/>
    <property type="match status" value="1"/>
</dbReference>
<dbReference type="PROSITE" id="PS51077">
    <property type="entry name" value="HTH_ICLR"/>
    <property type="match status" value="1"/>
</dbReference>
<sequence>MSDAIGGKEEVSALARGLALLRVIGMASAPIGNRELADTTGIPKATVSRLTATLVSAGYLRQSQDSERFSLGPALLDMSSRYLRHFDLRTVARPHLSALSEAAGVSVHLGVRDELDMLVIDSLRPRSVVISSRIEVGTRMTIATSAAGRAYLAALPEAEQSELLAQIRAESGESWGAIEPGLVSSLDEYGSLGYCGSFGEWNPHIHAIGFALEGPRGERYSVSCGGPAYLLPKETMVARIAPLLLETAQRLAGEVGTSAGVDERAGERAGRPSA</sequence>
<evidence type="ECO:0000256" key="3">
    <source>
        <dbReference type="ARBA" id="ARBA00023163"/>
    </source>
</evidence>
<evidence type="ECO:0000313" key="6">
    <source>
        <dbReference type="EMBL" id="RTQ37223.1"/>
    </source>
</evidence>
<dbReference type="SUPFAM" id="SSF55781">
    <property type="entry name" value="GAF domain-like"/>
    <property type="match status" value="1"/>
</dbReference>
<dbReference type="InterPro" id="IPR036390">
    <property type="entry name" value="WH_DNA-bd_sf"/>
</dbReference>
<dbReference type="GO" id="GO:0003700">
    <property type="term" value="F:DNA-binding transcription factor activity"/>
    <property type="evidence" value="ECO:0007669"/>
    <property type="project" value="TreeGrafter"/>
</dbReference>
<dbReference type="Pfam" id="PF01614">
    <property type="entry name" value="IclR_C"/>
    <property type="match status" value="1"/>
</dbReference>
<evidence type="ECO:0000259" key="5">
    <source>
        <dbReference type="PROSITE" id="PS51078"/>
    </source>
</evidence>
<comment type="caution">
    <text evidence="6">The sequence shown here is derived from an EMBL/GenBank/DDBJ whole genome shotgun (WGS) entry which is preliminary data.</text>
</comment>
<dbReference type="GO" id="GO:0003677">
    <property type="term" value="F:DNA binding"/>
    <property type="evidence" value="ECO:0007669"/>
    <property type="project" value="UniProtKB-KW"/>
</dbReference>
<dbReference type="Pfam" id="PF09339">
    <property type="entry name" value="HTH_IclR"/>
    <property type="match status" value="1"/>
</dbReference>
<dbReference type="EMBL" id="RXOE01000001">
    <property type="protein sequence ID" value="RTQ37223.1"/>
    <property type="molecule type" value="Genomic_DNA"/>
</dbReference>
<protein>
    <submittedName>
        <fullName evidence="6">IclR family transcriptional regulator</fullName>
    </submittedName>
</protein>
<accession>A0A431TT71</accession>
<keyword evidence="1" id="KW-0805">Transcription regulation</keyword>
<proteinExistence type="predicted"/>
<dbReference type="SMART" id="SM00346">
    <property type="entry name" value="HTH_ICLR"/>
    <property type="match status" value="1"/>
</dbReference>
<dbReference type="RefSeq" id="WP_126468959.1">
    <property type="nucleotide sequence ID" value="NZ_RXOE01000001.1"/>
</dbReference>
<dbReference type="InterPro" id="IPR036388">
    <property type="entry name" value="WH-like_DNA-bd_sf"/>
</dbReference>
<feature type="domain" description="HTH iclR-type" evidence="4">
    <location>
        <begin position="11"/>
        <end position="73"/>
    </location>
</feature>
<dbReference type="InterPro" id="IPR029016">
    <property type="entry name" value="GAF-like_dom_sf"/>
</dbReference>
<dbReference type="InterPro" id="IPR005471">
    <property type="entry name" value="Tscrpt_reg_IclR_N"/>
</dbReference>
<dbReference type="GO" id="GO:0045892">
    <property type="term" value="P:negative regulation of DNA-templated transcription"/>
    <property type="evidence" value="ECO:0007669"/>
    <property type="project" value="TreeGrafter"/>
</dbReference>
<reference evidence="6 7" key="1">
    <citation type="submission" date="2018-12" db="EMBL/GenBank/DDBJ databases">
        <title>The genome of Variovorax gossypii DSM 100435.</title>
        <authorList>
            <person name="Gao J."/>
            <person name="Sun J."/>
        </authorList>
    </citation>
    <scope>NUCLEOTIDE SEQUENCE [LARGE SCALE GENOMIC DNA]</scope>
    <source>
        <strain evidence="6 7">DSM 100435</strain>
    </source>
</reference>
<dbReference type="InterPro" id="IPR014757">
    <property type="entry name" value="Tscrpt_reg_IclR_C"/>
</dbReference>
<dbReference type="Proteomes" id="UP000267418">
    <property type="component" value="Unassembled WGS sequence"/>
</dbReference>
<dbReference type="InterPro" id="IPR050707">
    <property type="entry name" value="HTH_MetabolicPath_Reg"/>
</dbReference>
<keyword evidence="7" id="KW-1185">Reference proteome</keyword>
<keyword evidence="3" id="KW-0804">Transcription</keyword>
<dbReference type="PROSITE" id="PS51078">
    <property type="entry name" value="ICLR_ED"/>
    <property type="match status" value="1"/>
</dbReference>
<evidence type="ECO:0000256" key="1">
    <source>
        <dbReference type="ARBA" id="ARBA00023015"/>
    </source>
</evidence>
<keyword evidence="2" id="KW-0238">DNA-binding</keyword>
<name>A0A431TT71_9BURK</name>
<feature type="domain" description="IclR-ED" evidence="5">
    <location>
        <begin position="74"/>
        <end position="257"/>
    </location>
</feature>
<dbReference type="Gene3D" id="1.10.10.10">
    <property type="entry name" value="Winged helix-like DNA-binding domain superfamily/Winged helix DNA-binding domain"/>
    <property type="match status" value="1"/>
</dbReference>
<gene>
    <name evidence="6" type="ORF">EJP69_05705</name>
</gene>
<evidence type="ECO:0000259" key="4">
    <source>
        <dbReference type="PROSITE" id="PS51077"/>
    </source>
</evidence>
<dbReference type="OrthoDB" id="5401369at2"/>
<dbReference type="SUPFAM" id="SSF46785">
    <property type="entry name" value="Winged helix' DNA-binding domain"/>
    <property type="match status" value="1"/>
</dbReference>
<dbReference type="PANTHER" id="PTHR30136:SF33">
    <property type="entry name" value="TRANSCRIPTIONAL REGULATORY PROTEIN"/>
    <property type="match status" value="1"/>
</dbReference>
<evidence type="ECO:0000256" key="2">
    <source>
        <dbReference type="ARBA" id="ARBA00023125"/>
    </source>
</evidence>